<reference evidence="1" key="1">
    <citation type="submission" date="2018-02" db="EMBL/GenBank/DDBJ databases">
        <title>Rhizophora mucronata_Transcriptome.</title>
        <authorList>
            <person name="Meera S.P."/>
            <person name="Sreeshan A."/>
            <person name="Augustine A."/>
        </authorList>
    </citation>
    <scope>NUCLEOTIDE SEQUENCE</scope>
    <source>
        <tissue evidence="1">Leaf</tissue>
    </source>
</reference>
<name>A0A2P2PPE5_RHIMU</name>
<dbReference type="AlphaFoldDB" id="A0A2P2PPE5"/>
<accession>A0A2P2PPE5</accession>
<organism evidence="1">
    <name type="scientific">Rhizophora mucronata</name>
    <name type="common">Asiatic mangrove</name>
    <dbReference type="NCBI Taxonomy" id="61149"/>
    <lineage>
        <taxon>Eukaryota</taxon>
        <taxon>Viridiplantae</taxon>
        <taxon>Streptophyta</taxon>
        <taxon>Embryophyta</taxon>
        <taxon>Tracheophyta</taxon>
        <taxon>Spermatophyta</taxon>
        <taxon>Magnoliopsida</taxon>
        <taxon>eudicotyledons</taxon>
        <taxon>Gunneridae</taxon>
        <taxon>Pentapetalae</taxon>
        <taxon>rosids</taxon>
        <taxon>fabids</taxon>
        <taxon>Malpighiales</taxon>
        <taxon>Rhizophoraceae</taxon>
        <taxon>Rhizophora</taxon>
    </lineage>
</organism>
<evidence type="ECO:0000313" key="1">
    <source>
        <dbReference type="EMBL" id="MBX56564.1"/>
    </source>
</evidence>
<proteinExistence type="predicted"/>
<protein>
    <submittedName>
        <fullName evidence="1">Uncharacterized protein</fullName>
    </submittedName>
</protein>
<sequence>MRDKNVHLHKTEDLHIRKILNFCLYACKMLELIIITLKHTLSKDKKNDINNAII</sequence>
<dbReference type="EMBL" id="GGEC01076080">
    <property type="protein sequence ID" value="MBX56564.1"/>
    <property type="molecule type" value="Transcribed_RNA"/>
</dbReference>